<keyword evidence="1" id="KW-0472">Membrane</keyword>
<reference evidence="3" key="1">
    <citation type="journal article" date="2014" name="Science">
        <title>The coffee genome provides insight into the convergent evolution of caffeine biosynthesis.</title>
        <authorList>
            <person name="Denoeud F."/>
            <person name="Carretero-Paulet L."/>
            <person name="Dereeper A."/>
            <person name="Droc G."/>
            <person name="Guyot R."/>
            <person name="Pietrella M."/>
            <person name="Zheng C."/>
            <person name="Alberti A."/>
            <person name="Anthony F."/>
            <person name="Aprea G."/>
            <person name="Aury J.M."/>
            <person name="Bento P."/>
            <person name="Bernard M."/>
            <person name="Bocs S."/>
            <person name="Campa C."/>
            <person name="Cenci A."/>
            <person name="Combes M.C."/>
            <person name="Crouzillat D."/>
            <person name="Da Silva C."/>
            <person name="Daddiego L."/>
            <person name="De Bellis F."/>
            <person name="Dussert S."/>
            <person name="Garsmeur O."/>
            <person name="Gayraud T."/>
            <person name="Guignon V."/>
            <person name="Jahn K."/>
            <person name="Jamilloux V."/>
            <person name="Joet T."/>
            <person name="Labadie K."/>
            <person name="Lan T."/>
            <person name="Leclercq J."/>
            <person name="Lepelley M."/>
            <person name="Leroy T."/>
            <person name="Li L.T."/>
            <person name="Librado P."/>
            <person name="Lopez L."/>
            <person name="Munoz A."/>
            <person name="Noel B."/>
            <person name="Pallavicini A."/>
            <person name="Perrotta G."/>
            <person name="Poncet V."/>
            <person name="Pot D."/>
            <person name="Priyono X."/>
            <person name="Rigoreau M."/>
            <person name="Rouard M."/>
            <person name="Rozas J."/>
            <person name="Tranchant-Dubreuil C."/>
            <person name="VanBuren R."/>
            <person name="Zhang Q."/>
            <person name="Andrade A.C."/>
            <person name="Argout X."/>
            <person name="Bertrand B."/>
            <person name="de Kochko A."/>
            <person name="Graziosi G."/>
            <person name="Henry R.J."/>
            <person name="Jayarama X."/>
            <person name="Ming R."/>
            <person name="Nagai C."/>
            <person name="Rounsley S."/>
            <person name="Sankoff D."/>
            <person name="Giuliano G."/>
            <person name="Albert V.A."/>
            <person name="Wincker P."/>
            <person name="Lashermes P."/>
        </authorList>
    </citation>
    <scope>NUCLEOTIDE SEQUENCE [LARGE SCALE GENOMIC DNA]</scope>
    <source>
        <strain evidence="3">cv. DH200-94</strain>
    </source>
</reference>
<accession>A0A068TNE7</accession>
<organism evidence="2 3">
    <name type="scientific">Coffea canephora</name>
    <name type="common">Robusta coffee</name>
    <dbReference type="NCBI Taxonomy" id="49390"/>
    <lineage>
        <taxon>Eukaryota</taxon>
        <taxon>Viridiplantae</taxon>
        <taxon>Streptophyta</taxon>
        <taxon>Embryophyta</taxon>
        <taxon>Tracheophyta</taxon>
        <taxon>Spermatophyta</taxon>
        <taxon>Magnoliopsida</taxon>
        <taxon>eudicotyledons</taxon>
        <taxon>Gunneridae</taxon>
        <taxon>Pentapetalae</taxon>
        <taxon>asterids</taxon>
        <taxon>lamiids</taxon>
        <taxon>Gentianales</taxon>
        <taxon>Rubiaceae</taxon>
        <taxon>Ixoroideae</taxon>
        <taxon>Gardenieae complex</taxon>
        <taxon>Bertiereae - Coffeeae clade</taxon>
        <taxon>Coffeeae</taxon>
        <taxon>Coffea</taxon>
    </lineage>
</organism>
<evidence type="ECO:0000313" key="3">
    <source>
        <dbReference type="Proteomes" id="UP000295252"/>
    </source>
</evidence>
<evidence type="ECO:0000313" key="2">
    <source>
        <dbReference type="EMBL" id="CDO97484.1"/>
    </source>
</evidence>
<dbReference type="Gramene" id="CDO97484">
    <property type="protein sequence ID" value="CDO97484"/>
    <property type="gene ID" value="GSCOC_T00014838001"/>
</dbReference>
<dbReference type="EMBL" id="HG739085">
    <property type="protein sequence ID" value="CDO97484.1"/>
    <property type="molecule type" value="Genomic_DNA"/>
</dbReference>
<evidence type="ECO:0000256" key="1">
    <source>
        <dbReference type="SAM" id="Phobius"/>
    </source>
</evidence>
<feature type="transmembrane region" description="Helical" evidence="1">
    <location>
        <begin position="59"/>
        <end position="80"/>
    </location>
</feature>
<keyword evidence="1" id="KW-1133">Transmembrane helix</keyword>
<dbReference type="Proteomes" id="UP000295252">
    <property type="component" value="Chromosome IV"/>
</dbReference>
<proteinExistence type="predicted"/>
<feature type="transmembrane region" description="Helical" evidence="1">
    <location>
        <begin position="30"/>
        <end position="53"/>
    </location>
</feature>
<keyword evidence="1" id="KW-0812">Transmembrane</keyword>
<dbReference type="AlphaFoldDB" id="A0A068TNE7"/>
<gene>
    <name evidence="2" type="ORF">GSCOC_T00014838001</name>
</gene>
<protein>
    <submittedName>
        <fullName evidence="2">Uncharacterized protein</fullName>
    </submittedName>
</protein>
<keyword evidence="3" id="KW-1185">Reference proteome</keyword>
<name>A0A068TNE7_COFCA</name>
<sequence length="106" mass="12385">MQTAELMRVLWLNIFSYQVPRHIHNIECEIFFFFFFFDCAILRIISAGCFIAVQLFAPVGHAGICIIKFLLVLFVSSIHFGSSKCHYYLRLVCKEFRILISIKLNC</sequence>
<dbReference type="InParanoid" id="A0A068TNE7"/>